<protein>
    <submittedName>
        <fullName evidence="2">Uncharacterized protein</fullName>
    </submittedName>
</protein>
<comment type="caution">
    <text evidence="2">The sequence shown here is derived from an EMBL/GenBank/DDBJ whole genome shotgun (WGS) entry which is preliminary data.</text>
</comment>
<dbReference type="EMBL" id="AGNL01017525">
    <property type="protein sequence ID" value="EJK64203.1"/>
    <property type="molecule type" value="Genomic_DNA"/>
</dbReference>
<dbReference type="OrthoDB" id="49590at2759"/>
<feature type="region of interest" description="Disordered" evidence="1">
    <location>
        <begin position="335"/>
        <end position="372"/>
    </location>
</feature>
<reference evidence="2 3" key="1">
    <citation type="journal article" date="2012" name="Genome Biol.">
        <title>Genome and low-iron response of an oceanic diatom adapted to chronic iron limitation.</title>
        <authorList>
            <person name="Lommer M."/>
            <person name="Specht M."/>
            <person name="Roy A.S."/>
            <person name="Kraemer L."/>
            <person name="Andreson R."/>
            <person name="Gutowska M.A."/>
            <person name="Wolf J."/>
            <person name="Bergner S.V."/>
            <person name="Schilhabel M.B."/>
            <person name="Klostermeier U.C."/>
            <person name="Beiko R.G."/>
            <person name="Rosenstiel P."/>
            <person name="Hippler M."/>
            <person name="Laroche J."/>
        </authorList>
    </citation>
    <scope>NUCLEOTIDE SEQUENCE [LARGE SCALE GENOMIC DNA]</scope>
    <source>
        <strain evidence="2 3">CCMP1005</strain>
    </source>
</reference>
<feature type="compositionally biased region" description="Polar residues" evidence="1">
    <location>
        <begin position="34"/>
        <end position="45"/>
    </location>
</feature>
<organism evidence="2 3">
    <name type="scientific">Thalassiosira oceanica</name>
    <name type="common">Marine diatom</name>
    <dbReference type="NCBI Taxonomy" id="159749"/>
    <lineage>
        <taxon>Eukaryota</taxon>
        <taxon>Sar</taxon>
        <taxon>Stramenopiles</taxon>
        <taxon>Ochrophyta</taxon>
        <taxon>Bacillariophyta</taxon>
        <taxon>Coscinodiscophyceae</taxon>
        <taxon>Thalassiosirophycidae</taxon>
        <taxon>Thalassiosirales</taxon>
        <taxon>Thalassiosiraceae</taxon>
        <taxon>Thalassiosira</taxon>
    </lineage>
</organism>
<dbReference type="InterPro" id="IPR040385">
    <property type="entry name" value="RABL6"/>
</dbReference>
<dbReference type="Proteomes" id="UP000266841">
    <property type="component" value="Unassembled WGS sequence"/>
</dbReference>
<dbReference type="AlphaFoldDB" id="K0SDS0"/>
<evidence type="ECO:0000313" key="3">
    <source>
        <dbReference type="Proteomes" id="UP000266841"/>
    </source>
</evidence>
<dbReference type="Gene3D" id="3.40.50.300">
    <property type="entry name" value="P-loop containing nucleotide triphosphate hydrolases"/>
    <property type="match status" value="1"/>
</dbReference>
<feature type="compositionally biased region" description="Acidic residues" evidence="1">
    <location>
        <begin position="470"/>
        <end position="484"/>
    </location>
</feature>
<feature type="compositionally biased region" description="Polar residues" evidence="1">
    <location>
        <begin position="80"/>
        <end position="94"/>
    </location>
</feature>
<dbReference type="InterPro" id="IPR027417">
    <property type="entry name" value="P-loop_NTPase"/>
</dbReference>
<dbReference type="PANTHER" id="PTHR14932">
    <property type="entry name" value="RAS GTPASE-RELATED"/>
    <property type="match status" value="1"/>
</dbReference>
<dbReference type="SUPFAM" id="SSF52540">
    <property type="entry name" value="P-loop containing nucleoside triphosphate hydrolases"/>
    <property type="match status" value="1"/>
</dbReference>
<feature type="compositionally biased region" description="Low complexity" evidence="1">
    <location>
        <begin position="64"/>
        <end position="77"/>
    </location>
</feature>
<name>K0SDS0_THAOC</name>
<keyword evidence="3" id="KW-1185">Reference proteome</keyword>
<gene>
    <name evidence="2" type="ORF">THAOC_15082</name>
</gene>
<feature type="compositionally biased region" description="Basic and acidic residues" evidence="1">
    <location>
        <begin position="352"/>
        <end position="372"/>
    </location>
</feature>
<feature type="compositionally biased region" description="Basic and acidic residues" evidence="1">
    <location>
        <begin position="776"/>
        <end position="787"/>
    </location>
</feature>
<dbReference type="PANTHER" id="PTHR14932:SF1">
    <property type="entry name" value="RAB-LIKE PROTEIN 6"/>
    <property type="match status" value="1"/>
</dbReference>
<feature type="compositionally biased region" description="Basic and acidic residues" evidence="1">
    <location>
        <begin position="686"/>
        <end position="696"/>
    </location>
</feature>
<dbReference type="GO" id="GO:0005634">
    <property type="term" value="C:nucleus"/>
    <property type="evidence" value="ECO:0007669"/>
    <property type="project" value="TreeGrafter"/>
</dbReference>
<feature type="compositionally biased region" description="Low complexity" evidence="1">
    <location>
        <begin position="425"/>
        <end position="441"/>
    </location>
</feature>
<feature type="non-terminal residue" evidence="2">
    <location>
        <position position="787"/>
    </location>
</feature>
<feature type="compositionally biased region" description="Basic and acidic residues" evidence="1">
    <location>
        <begin position="575"/>
        <end position="588"/>
    </location>
</feature>
<dbReference type="eggNOG" id="ENOG502T096">
    <property type="taxonomic scope" value="Eukaryota"/>
</dbReference>
<feature type="compositionally biased region" description="Basic and acidic residues" evidence="1">
    <location>
        <begin position="709"/>
        <end position="719"/>
    </location>
</feature>
<feature type="region of interest" description="Disordered" evidence="1">
    <location>
        <begin position="388"/>
        <end position="787"/>
    </location>
</feature>
<evidence type="ECO:0000256" key="1">
    <source>
        <dbReference type="SAM" id="MobiDB-lite"/>
    </source>
</evidence>
<dbReference type="GO" id="GO:0005829">
    <property type="term" value="C:cytosol"/>
    <property type="evidence" value="ECO:0007669"/>
    <property type="project" value="TreeGrafter"/>
</dbReference>
<proteinExistence type="predicted"/>
<evidence type="ECO:0000313" key="2">
    <source>
        <dbReference type="EMBL" id="EJK64203.1"/>
    </source>
</evidence>
<sequence length="787" mass="85963">MWSSLSSYLYSDDGAKPPGNVAVNHGRTRYPQIVNGSTPTGSSRGTPRARVARVESVDCRGLQTSLHSTSSNSSGGTRRIPQSPSSRLSVSNSEGDNATTILRAVVVGERRSGKTCLIQRLRGDDPFAKHRASESPRRRKRGTMALIPWALPNDSCCPTATVVQLYVSEGISFNYRTEDDCKEQWRANLRSQREKDIDFIIWMVDPRNSETAQALKHGLDLIIEESVVQNLCILLNFRDAQLSERTDQESSFHCIRREIDCAIDKLARKNEEMTERPQTIMVYESSMKNCFGLQNLHSFITLPYLAFLEKDLRRRADDACKQRLERRSSLLNSPPVSYNEYVGNVSGPANVRTEEPGRAELERQHLEAERESLRRRLKEQDRVLRGRLDADESISSNTKPKEVESMSDRQVEGSRDPTQRTIFVKSKTSQPAKPPKATTPKVVLEETLDSFFSDSESDGEQEEGVRGDVAEEVDDDDESDDGDFYIDGSGQPHAHIKSATKPDAPRPQPSDPAEAEVSRSEPAPANMAATEQIESNTGTGELPEGMRKAPEPIPDDVSTTRAPAHANGVAVQSRRVIDGFQEEKKEDVEVGGENRAAGVDPAPPHVAEGGADPEPQGTRKEDDGYEATATARARDESAEETGPLPLAGDPIDIADGDPALSPGNVENVTSKPSARVDIEDGSETIGDGKGETKPDENSLSASDGDDEDGRSRSQEEGLRGDVPLGCAGELASRGQMIPPPSESDDDAESSVDRIPYVNGGGLPSELKSDTPVPDRSTPKPDGSERRQ</sequence>
<accession>K0SDS0</accession>
<dbReference type="CDD" id="cd00882">
    <property type="entry name" value="Ras_like_GTPase"/>
    <property type="match status" value="1"/>
</dbReference>
<feature type="region of interest" description="Disordered" evidence="1">
    <location>
        <begin position="13"/>
        <end position="94"/>
    </location>
</feature>
<feature type="compositionally biased region" description="Basic and acidic residues" evidence="1">
    <location>
        <begin position="399"/>
        <end position="418"/>
    </location>
</feature>
<dbReference type="GO" id="GO:0005525">
    <property type="term" value="F:GTP binding"/>
    <property type="evidence" value="ECO:0007669"/>
    <property type="project" value="InterPro"/>
</dbReference>